<name>A0A4P7PTU5_9FLAO</name>
<reference evidence="2 3" key="1">
    <citation type="submission" date="2019-04" db="EMBL/GenBank/DDBJ databases">
        <title>Flavobacterium sp. GS03.</title>
        <authorList>
            <person name="Kim H."/>
        </authorList>
    </citation>
    <scope>NUCLEOTIDE SEQUENCE [LARGE SCALE GENOMIC DNA]</scope>
    <source>
        <strain evidence="2 3">GS03</strain>
    </source>
</reference>
<dbReference type="OrthoDB" id="673145at2"/>
<dbReference type="AlphaFoldDB" id="A0A4P7PTU5"/>
<dbReference type="EMBL" id="CP038810">
    <property type="protein sequence ID" value="QBZ97642.1"/>
    <property type="molecule type" value="Genomic_DNA"/>
</dbReference>
<protein>
    <submittedName>
        <fullName evidence="2">Uncharacterized protein</fullName>
    </submittedName>
</protein>
<evidence type="ECO:0000256" key="1">
    <source>
        <dbReference type="SAM" id="SignalP"/>
    </source>
</evidence>
<evidence type="ECO:0000313" key="3">
    <source>
        <dbReference type="Proteomes" id="UP000296862"/>
    </source>
</evidence>
<keyword evidence="3" id="KW-1185">Reference proteome</keyword>
<evidence type="ECO:0000313" key="2">
    <source>
        <dbReference type="EMBL" id="QBZ97642.1"/>
    </source>
</evidence>
<keyword evidence="1" id="KW-0732">Signal</keyword>
<dbReference type="RefSeq" id="WP_136151591.1">
    <property type="nucleotide sequence ID" value="NZ_CP038810.1"/>
</dbReference>
<feature type="signal peptide" evidence="1">
    <location>
        <begin position="1"/>
        <end position="19"/>
    </location>
</feature>
<gene>
    <name evidence="2" type="ORF">GS03_01140</name>
</gene>
<dbReference type="Proteomes" id="UP000296862">
    <property type="component" value="Chromosome"/>
</dbReference>
<dbReference type="KEGG" id="fsn:GS03_01140"/>
<feature type="chain" id="PRO_5020220240" evidence="1">
    <location>
        <begin position="20"/>
        <end position="165"/>
    </location>
</feature>
<organism evidence="2 3">
    <name type="scientific">Flavobacterium sangjuense</name>
    <dbReference type="NCBI Taxonomy" id="2518177"/>
    <lineage>
        <taxon>Bacteria</taxon>
        <taxon>Pseudomonadati</taxon>
        <taxon>Bacteroidota</taxon>
        <taxon>Flavobacteriia</taxon>
        <taxon>Flavobacteriales</taxon>
        <taxon>Flavobacteriaceae</taxon>
        <taxon>Flavobacterium</taxon>
    </lineage>
</organism>
<proteinExistence type="predicted"/>
<accession>A0A4P7PTU5</accession>
<sequence>MKKVQIALFFLLFSKLSFGQDYLLPNEEVLFSFETKAGKKMILAKDKHGKYIVYRFGTSKKIELEYPEKNKESWNKFTFAYYSRGGGVQNLAMDLNNVFFKIGNFEYSIHENYYSESNENDVGITIRNTATEKTSEIYGKYNSVKGSLYKFRSNKLLKIDEDRID</sequence>